<accession>A0A133U6L3</accession>
<keyword evidence="3" id="KW-1185">Reference proteome</keyword>
<evidence type="ECO:0000313" key="3">
    <source>
        <dbReference type="Proteomes" id="UP000070163"/>
    </source>
</evidence>
<comment type="caution">
    <text evidence="2">The sequence shown here is derived from an EMBL/GenBank/DDBJ whole genome shotgun (WGS) entry which is preliminary data.</text>
</comment>
<feature type="region of interest" description="Disordered" evidence="1">
    <location>
        <begin position="17"/>
        <end position="40"/>
    </location>
</feature>
<dbReference type="Gene3D" id="6.10.250.1680">
    <property type="match status" value="1"/>
</dbReference>
<organism evidence="2 3">
    <name type="scientific">candidate division MSBL1 archaeon SCGC-AAA259A05</name>
    <dbReference type="NCBI Taxonomy" id="1698259"/>
    <lineage>
        <taxon>Archaea</taxon>
        <taxon>Methanobacteriati</taxon>
        <taxon>Methanobacteriota</taxon>
        <taxon>candidate division MSBL1</taxon>
    </lineage>
</organism>
<evidence type="ECO:0000256" key="1">
    <source>
        <dbReference type="SAM" id="MobiDB-lite"/>
    </source>
</evidence>
<dbReference type="PANTHER" id="PTHR41913">
    <property type="entry name" value="DUF1684 DOMAIN-CONTAINING PROTEIN"/>
    <property type="match status" value="1"/>
</dbReference>
<evidence type="ECO:0000313" key="2">
    <source>
        <dbReference type="EMBL" id="KXA89808.1"/>
    </source>
</evidence>
<gene>
    <name evidence="2" type="ORF">AKJ57_04850</name>
</gene>
<dbReference type="PANTHER" id="PTHR41913:SF1">
    <property type="entry name" value="DUF1684 DOMAIN-CONTAINING PROTEIN"/>
    <property type="match status" value="1"/>
</dbReference>
<dbReference type="Proteomes" id="UP000070163">
    <property type="component" value="Unassembled WGS sequence"/>
</dbReference>
<evidence type="ECO:0008006" key="4">
    <source>
        <dbReference type="Google" id="ProtNLM"/>
    </source>
</evidence>
<dbReference type="AlphaFoldDB" id="A0A133U6L3"/>
<dbReference type="InterPro" id="IPR012467">
    <property type="entry name" value="DUF1684"/>
</dbReference>
<sequence length="182" mass="21517">MGNSEWEERLRRHREEKDNFFAESPRSPIPPQERMDFEGLNYYPPDPSYRFELELHEHEEKEKLRIEVTGGGEREYLRWGEFRFEMGGEEQVVQAYKSDPQEEKLFVPFRDATNGKETYGAGRYLDLGEDECLEEGKWILDFNEAYNPWCAYSEAYSCPLTPPENWLEVPVRAGEKIYSPQG</sequence>
<dbReference type="EMBL" id="LHXJ01000064">
    <property type="protein sequence ID" value="KXA89808.1"/>
    <property type="molecule type" value="Genomic_DNA"/>
</dbReference>
<protein>
    <recommendedName>
        <fullName evidence="4">DUF1684 domain-containing protein</fullName>
    </recommendedName>
</protein>
<proteinExistence type="predicted"/>
<name>A0A133U6L3_9EURY</name>
<reference evidence="2 3" key="1">
    <citation type="journal article" date="2016" name="Sci. Rep.">
        <title>Metabolic traits of an uncultured archaeal lineage -MSBL1- from brine pools of the Red Sea.</title>
        <authorList>
            <person name="Mwirichia R."/>
            <person name="Alam I."/>
            <person name="Rashid M."/>
            <person name="Vinu M."/>
            <person name="Ba-Alawi W."/>
            <person name="Anthony Kamau A."/>
            <person name="Kamanda Ngugi D."/>
            <person name="Goker M."/>
            <person name="Klenk H.P."/>
            <person name="Bajic V."/>
            <person name="Stingl U."/>
        </authorList>
    </citation>
    <scope>NUCLEOTIDE SEQUENCE [LARGE SCALE GENOMIC DNA]</scope>
    <source>
        <strain evidence="2">SCGC-AAA259A05</strain>
    </source>
</reference>
<dbReference type="PATRIC" id="fig|1698259.3.peg.1340"/>
<dbReference type="Pfam" id="PF07920">
    <property type="entry name" value="DUF1684"/>
    <property type="match status" value="1"/>
</dbReference>